<keyword evidence="4" id="KW-1185">Reference proteome</keyword>
<sequence length="227" mass="24119">MPGWSKALLPLLSRLVAAAPQARAYAAAGHRSQWEALAAVGHTVNPCNSRLHPAVTEAGMELESNEQQSVQEAYTPDSQCFGCGPSSEAGLRLRSFRVEGGLQATLQLDKKYQAFPGIINGGIVSALFDCHGNWSAAVALMDRACLPRPPLTLTRVMQVDYLEPTPPGENLVVRSSVARVRESEQVGGGKAAVEVSLTLHQVLPNGGEKLLATGNGLFKRLGALRAL</sequence>
<dbReference type="EMBL" id="JALJOU010000073">
    <property type="protein sequence ID" value="KAK9825458.1"/>
    <property type="molecule type" value="Genomic_DNA"/>
</dbReference>
<dbReference type="SUPFAM" id="SSF54637">
    <property type="entry name" value="Thioesterase/thiol ester dehydrase-isomerase"/>
    <property type="match status" value="1"/>
</dbReference>
<accession>A0AAW1QVW4</accession>
<dbReference type="InterPro" id="IPR006683">
    <property type="entry name" value="Thioestr_dom"/>
</dbReference>
<evidence type="ECO:0000313" key="3">
    <source>
        <dbReference type="EMBL" id="KAK9825458.1"/>
    </source>
</evidence>
<feature type="chain" id="PRO_5043990892" description="Thioesterase domain-containing protein" evidence="1">
    <location>
        <begin position="19"/>
        <end position="227"/>
    </location>
</feature>
<keyword evidence="1" id="KW-0732">Signal</keyword>
<dbReference type="Gene3D" id="3.10.129.10">
    <property type="entry name" value="Hotdog Thioesterase"/>
    <property type="match status" value="1"/>
</dbReference>
<dbReference type="CDD" id="cd03443">
    <property type="entry name" value="PaaI_thioesterase"/>
    <property type="match status" value="1"/>
</dbReference>
<dbReference type="InterPro" id="IPR029069">
    <property type="entry name" value="HotDog_dom_sf"/>
</dbReference>
<proteinExistence type="predicted"/>
<dbReference type="Proteomes" id="UP001445335">
    <property type="component" value="Unassembled WGS sequence"/>
</dbReference>
<feature type="domain" description="Thioesterase" evidence="2">
    <location>
        <begin position="117"/>
        <end position="182"/>
    </location>
</feature>
<comment type="caution">
    <text evidence="3">The sequence shown here is derived from an EMBL/GenBank/DDBJ whole genome shotgun (WGS) entry which is preliminary data.</text>
</comment>
<protein>
    <recommendedName>
        <fullName evidence="2">Thioesterase domain-containing protein</fullName>
    </recommendedName>
</protein>
<gene>
    <name evidence="3" type="ORF">WJX81_004652</name>
</gene>
<evidence type="ECO:0000256" key="1">
    <source>
        <dbReference type="SAM" id="SignalP"/>
    </source>
</evidence>
<organism evidence="3 4">
    <name type="scientific">Elliptochloris bilobata</name>
    <dbReference type="NCBI Taxonomy" id="381761"/>
    <lineage>
        <taxon>Eukaryota</taxon>
        <taxon>Viridiplantae</taxon>
        <taxon>Chlorophyta</taxon>
        <taxon>core chlorophytes</taxon>
        <taxon>Trebouxiophyceae</taxon>
        <taxon>Trebouxiophyceae incertae sedis</taxon>
        <taxon>Elliptochloris clade</taxon>
        <taxon>Elliptochloris</taxon>
    </lineage>
</organism>
<evidence type="ECO:0000313" key="4">
    <source>
        <dbReference type="Proteomes" id="UP001445335"/>
    </source>
</evidence>
<dbReference type="Pfam" id="PF03061">
    <property type="entry name" value="4HBT"/>
    <property type="match status" value="1"/>
</dbReference>
<feature type="signal peptide" evidence="1">
    <location>
        <begin position="1"/>
        <end position="18"/>
    </location>
</feature>
<reference evidence="3 4" key="1">
    <citation type="journal article" date="2024" name="Nat. Commun.">
        <title>Phylogenomics reveals the evolutionary origins of lichenization in chlorophyte algae.</title>
        <authorList>
            <person name="Puginier C."/>
            <person name="Libourel C."/>
            <person name="Otte J."/>
            <person name="Skaloud P."/>
            <person name="Haon M."/>
            <person name="Grisel S."/>
            <person name="Petersen M."/>
            <person name="Berrin J.G."/>
            <person name="Delaux P.M."/>
            <person name="Dal Grande F."/>
            <person name="Keller J."/>
        </authorList>
    </citation>
    <scope>NUCLEOTIDE SEQUENCE [LARGE SCALE GENOMIC DNA]</scope>
    <source>
        <strain evidence="3 4">SAG 245.80</strain>
    </source>
</reference>
<name>A0AAW1QVW4_9CHLO</name>
<dbReference type="AlphaFoldDB" id="A0AAW1QVW4"/>
<evidence type="ECO:0000259" key="2">
    <source>
        <dbReference type="Pfam" id="PF03061"/>
    </source>
</evidence>